<proteinExistence type="predicted"/>
<evidence type="ECO:0000313" key="2">
    <source>
        <dbReference type="EMBL" id="ALA68727.1"/>
    </source>
</evidence>
<sequence>MVTYDGAEKSTLSDGVSNSSTTSLRLKREGGVFNEPGDSDAELQTVVVWLGISKGSFEKLLDGNGVGPIGPCRANMSKGRIPSGEFFDFKQRFKDAFRVMIQYRSCSGFRYI</sequence>
<protein>
    <submittedName>
        <fullName evidence="2">Uncharacterized protein</fullName>
    </submittedName>
</protein>
<dbReference type="PATRIC" id="fig|1408189.4.peg.2398"/>
<feature type="region of interest" description="Disordered" evidence="1">
    <location>
        <begin position="1"/>
        <end position="37"/>
    </location>
</feature>
<reference evidence="2 3" key="1">
    <citation type="submission" date="2013-10" db="EMBL/GenBank/DDBJ databases">
        <title>Complete genome sequence of Corynebacterium lactis DSM 45799(T), isolated from raw cow milk.</title>
        <authorList>
            <person name="Ruckert C."/>
            <person name="Albersmeier A."/>
            <person name="Lipski A."/>
            <person name="Kalinowski J."/>
        </authorList>
    </citation>
    <scope>NUCLEOTIDE SEQUENCE [LARGE SCALE GENOMIC DNA]</scope>
    <source>
        <strain evidence="2 3">RW2-5</strain>
    </source>
</reference>
<dbReference type="STRING" id="1408189.CLAC_11890"/>
<feature type="compositionally biased region" description="Polar residues" evidence="1">
    <location>
        <begin position="10"/>
        <end position="24"/>
    </location>
</feature>
<dbReference type="AlphaFoldDB" id="A0A0K2H3W8"/>
<dbReference type="KEGG" id="clw:CLAC_11890"/>
<dbReference type="Proteomes" id="UP000058446">
    <property type="component" value="Chromosome"/>
</dbReference>
<accession>A0A0K2H3W8</accession>
<gene>
    <name evidence="2" type="ORF">CLAC_11890</name>
</gene>
<organism evidence="2 3">
    <name type="scientific">Corynebacterium lactis RW2-5</name>
    <dbReference type="NCBI Taxonomy" id="1408189"/>
    <lineage>
        <taxon>Bacteria</taxon>
        <taxon>Bacillati</taxon>
        <taxon>Actinomycetota</taxon>
        <taxon>Actinomycetes</taxon>
        <taxon>Mycobacteriales</taxon>
        <taxon>Corynebacteriaceae</taxon>
        <taxon>Corynebacterium</taxon>
    </lineage>
</organism>
<evidence type="ECO:0000313" key="3">
    <source>
        <dbReference type="Proteomes" id="UP000058446"/>
    </source>
</evidence>
<evidence type="ECO:0000256" key="1">
    <source>
        <dbReference type="SAM" id="MobiDB-lite"/>
    </source>
</evidence>
<keyword evidence="3" id="KW-1185">Reference proteome</keyword>
<name>A0A0K2H3W8_9CORY</name>
<dbReference type="EMBL" id="CP006841">
    <property type="protein sequence ID" value="ALA68727.1"/>
    <property type="molecule type" value="Genomic_DNA"/>
</dbReference>